<feature type="compositionally biased region" description="Basic residues" evidence="1">
    <location>
        <begin position="1"/>
        <end position="13"/>
    </location>
</feature>
<organism evidence="2 3">
    <name type="scientific">Fusarium duplospermum</name>
    <dbReference type="NCBI Taxonomy" id="1325734"/>
    <lineage>
        <taxon>Eukaryota</taxon>
        <taxon>Fungi</taxon>
        <taxon>Dikarya</taxon>
        <taxon>Ascomycota</taxon>
        <taxon>Pezizomycotina</taxon>
        <taxon>Sordariomycetes</taxon>
        <taxon>Hypocreomycetidae</taxon>
        <taxon>Hypocreales</taxon>
        <taxon>Nectriaceae</taxon>
        <taxon>Fusarium</taxon>
        <taxon>Fusarium solani species complex</taxon>
    </lineage>
</organism>
<feature type="region of interest" description="Disordered" evidence="1">
    <location>
        <begin position="109"/>
        <end position="130"/>
    </location>
</feature>
<dbReference type="OrthoDB" id="4958164at2759"/>
<feature type="region of interest" description="Disordered" evidence="1">
    <location>
        <begin position="1"/>
        <end position="23"/>
    </location>
</feature>
<dbReference type="Proteomes" id="UP000288168">
    <property type="component" value="Unassembled WGS sequence"/>
</dbReference>
<proteinExistence type="predicted"/>
<sequence length="130" mass="14842">MNMLKHRRTHMKLPSHDGPPELTPIDTEIARHQGSSVAIEATQERLQASKNLPTADFPKIIEQRTRENGRLRHELAYQQRKNGASMYLLEEVKNTIAYLQQALVNFQKLNGDSGEHDRESSTETPMTYAS</sequence>
<accession>A0A428NLF5</accession>
<name>A0A428NLF5_9HYPO</name>
<evidence type="ECO:0000313" key="3">
    <source>
        <dbReference type="Proteomes" id="UP000288168"/>
    </source>
</evidence>
<keyword evidence="3" id="KW-1185">Reference proteome</keyword>
<dbReference type="AlphaFoldDB" id="A0A428NLF5"/>
<evidence type="ECO:0000313" key="2">
    <source>
        <dbReference type="EMBL" id="RSL41597.1"/>
    </source>
</evidence>
<evidence type="ECO:0000256" key="1">
    <source>
        <dbReference type="SAM" id="MobiDB-lite"/>
    </source>
</evidence>
<reference evidence="2 3" key="1">
    <citation type="submission" date="2017-06" db="EMBL/GenBank/DDBJ databases">
        <title>Comparative genomic analysis of Ambrosia Fusariam Clade fungi.</title>
        <authorList>
            <person name="Stajich J.E."/>
            <person name="Carrillo J."/>
            <person name="Kijimoto T."/>
            <person name="Eskalen A."/>
            <person name="O'Donnell K."/>
            <person name="Kasson M."/>
        </authorList>
    </citation>
    <scope>NUCLEOTIDE SEQUENCE [LARGE SCALE GENOMIC DNA]</scope>
    <source>
        <strain evidence="2 3">NRRL62584</strain>
    </source>
</reference>
<comment type="caution">
    <text evidence="2">The sequence shown here is derived from an EMBL/GenBank/DDBJ whole genome shotgun (WGS) entry which is preliminary data.</text>
</comment>
<dbReference type="EMBL" id="NKCI01000409">
    <property type="protein sequence ID" value="RSL41597.1"/>
    <property type="molecule type" value="Genomic_DNA"/>
</dbReference>
<protein>
    <submittedName>
        <fullName evidence="2">Uncharacterized protein</fullName>
    </submittedName>
</protein>
<gene>
    <name evidence="2" type="ORF">CEP54_015768</name>
</gene>